<dbReference type="PROSITE" id="PS50853">
    <property type="entry name" value="FN3"/>
    <property type="match status" value="2"/>
</dbReference>
<dbReference type="PANTHER" id="PTHR13817">
    <property type="entry name" value="TITIN"/>
    <property type="match status" value="1"/>
</dbReference>
<sequence>MFLPALPSGSTGTNTACLTATGNSGSGLHSCATNTDAAGLGTLRLTSATVNQEGGLFGATSVPTSQGLDVTFNAYQYGGGGADGMTFVAAAVDPTNPVPPATIGRAGGALGYSATGGASGLVNAYLGFGFDVYGNFSDSVYQGTGCTNPAYINTTGGTVPGQVVVRGPGTGTVGYCAINSTATTTSSAAVAPRSTTRAKSVVPVEVVINPTASSVVTASGLSVAADRYKVVFTPVGGTARTLEGTLPTVASSLYPSSSWLTSAGIPRQLAFGWVALTGSVTDFHEIDNVKVVSINPVPVLTAAQTSYNGSSPQPGDPVNYTVTAGVDSPGANETSPISVTETLPAGVVPVGAFGSGWTCQAPSGQKITCTDNAAPYPAGTTLPPLNVVSIVTGSGVTPALIQSATAVVSSDDANPDIITATAGTIPAVPSGITVTPATSTIAGGIAVTVGGTNIGGATAIEIGTTAEQRAGTPVVLLPCASGPAAGCFTVNANGTLSTSSMPARSSADTVTVTVVTQGVAGAASYVYTDKLAAPAAPTATAGVTSATVTWTAPASHGSAITGYVVTHYLGGVAQAPQPFDASTTTRTLTGLTAGGSYTFTVAATNALGTSAASAQSNAVVPYTVPGQPSVTAGTAGDGSATLTWTAPANGSSPITSYVVTPFIGGVAQTPQTFTGTGTTQTVTGLTAGAAYTFTVTARNVAGPGPASAPFGPVTPNANPALNFPPPPAGQVGVAYSDQLTFTGGTGPFAWSVSTGALPPGITLNPATGLLSGTPTTAGSSPFTAKVTDANNQYDTRAVTLSWRPARR</sequence>
<proteinExistence type="predicted"/>
<dbReference type="Gene3D" id="2.60.40.10">
    <property type="entry name" value="Immunoglobulins"/>
    <property type="match status" value="3"/>
</dbReference>
<comment type="caution">
    <text evidence="5">The sequence shown here is derived from an EMBL/GenBank/DDBJ whole genome shotgun (WGS) entry which is preliminary data.</text>
</comment>
<dbReference type="InterPro" id="IPR003961">
    <property type="entry name" value="FN3_dom"/>
</dbReference>
<dbReference type="PANTHER" id="PTHR13817:SF166">
    <property type="entry name" value="NEURONAL IGCAM-RELATED"/>
    <property type="match status" value="1"/>
</dbReference>
<dbReference type="SMART" id="SM00060">
    <property type="entry name" value="FN3"/>
    <property type="match status" value="2"/>
</dbReference>
<dbReference type="GO" id="GO:0000272">
    <property type="term" value="P:polysaccharide catabolic process"/>
    <property type="evidence" value="ECO:0007669"/>
    <property type="project" value="UniProtKB-KW"/>
</dbReference>
<dbReference type="Proteomes" id="UP000334990">
    <property type="component" value="Unassembled WGS sequence"/>
</dbReference>
<keyword evidence="2" id="KW-0378">Hydrolase</keyword>
<dbReference type="InterPro" id="IPR036116">
    <property type="entry name" value="FN3_sf"/>
</dbReference>
<dbReference type="Gene3D" id="2.60.120.200">
    <property type="match status" value="1"/>
</dbReference>
<feature type="domain" description="Fibronectin type-III" evidence="4">
    <location>
        <begin position="624"/>
        <end position="720"/>
    </location>
</feature>
<evidence type="ECO:0000256" key="3">
    <source>
        <dbReference type="ARBA" id="ARBA00023326"/>
    </source>
</evidence>
<evidence type="ECO:0000256" key="2">
    <source>
        <dbReference type="ARBA" id="ARBA00023295"/>
    </source>
</evidence>
<feature type="domain" description="Fibronectin type-III" evidence="4">
    <location>
        <begin position="533"/>
        <end position="623"/>
    </location>
</feature>
<evidence type="ECO:0000313" key="5">
    <source>
        <dbReference type="EMBL" id="GES00596.1"/>
    </source>
</evidence>
<dbReference type="AlphaFoldDB" id="A0A5M3VVR2"/>
<name>A0A5M3VVR2_9ACTN</name>
<dbReference type="Pfam" id="PF05345">
    <property type="entry name" value="He_PIG"/>
    <property type="match status" value="1"/>
</dbReference>
<protein>
    <recommendedName>
        <fullName evidence="4">Fibronectin type-III domain-containing protein</fullName>
    </recommendedName>
</protein>
<dbReference type="SUPFAM" id="SSF49265">
    <property type="entry name" value="Fibronectin type III"/>
    <property type="match status" value="1"/>
</dbReference>
<keyword evidence="6" id="KW-1185">Reference proteome</keyword>
<keyword evidence="3" id="KW-0624">Polysaccharide degradation</keyword>
<accession>A0A5M3VVR2</accession>
<dbReference type="InterPro" id="IPR013783">
    <property type="entry name" value="Ig-like_fold"/>
</dbReference>
<dbReference type="InterPro" id="IPR013320">
    <property type="entry name" value="ConA-like_dom_sf"/>
</dbReference>
<dbReference type="SUPFAM" id="SSF49313">
    <property type="entry name" value="Cadherin-like"/>
    <property type="match status" value="1"/>
</dbReference>
<keyword evidence="3" id="KW-0119">Carbohydrate metabolism</keyword>
<evidence type="ECO:0000259" key="4">
    <source>
        <dbReference type="PROSITE" id="PS50853"/>
    </source>
</evidence>
<dbReference type="EMBL" id="BLAD01000045">
    <property type="protein sequence ID" value="GES00596.1"/>
    <property type="molecule type" value="Genomic_DNA"/>
</dbReference>
<evidence type="ECO:0000313" key="6">
    <source>
        <dbReference type="Proteomes" id="UP000334990"/>
    </source>
</evidence>
<dbReference type="CDD" id="cd00063">
    <property type="entry name" value="FN3"/>
    <property type="match status" value="2"/>
</dbReference>
<keyword evidence="2" id="KW-0326">Glycosidase</keyword>
<dbReference type="InterPro" id="IPR015919">
    <property type="entry name" value="Cadherin-like_sf"/>
</dbReference>
<organism evidence="5 6">
    <name type="scientific">Acrocarpospora corrugata</name>
    <dbReference type="NCBI Taxonomy" id="35763"/>
    <lineage>
        <taxon>Bacteria</taxon>
        <taxon>Bacillati</taxon>
        <taxon>Actinomycetota</taxon>
        <taxon>Actinomycetes</taxon>
        <taxon>Streptosporangiales</taxon>
        <taxon>Streptosporangiaceae</taxon>
        <taxon>Acrocarpospora</taxon>
    </lineage>
</organism>
<dbReference type="Pfam" id="PF00041">
    <property type="entry name" value="fn3"/>
    <property type="match status" value="2"/>
</dbReference>
<dbReference type="GO" id="GO:0016020">
    <property type="term" value="C:membrane"/>
    <property type="evidence" value="ECO:0007669"/>
    <property type="project" value="InterPro"/>
</dbReference>
<dbReference type="RefSeq" id="WP_170316905.1">
    <property type="nucleotide sequence ID" value="NZ_BAAABN010000014.1"/>
</dbReference>
<dbReference type="GO" id="GO:0016798">
    <property type="term" value="F:hydrolase activity, acting on glycosyl bonds"/>
    <property type="evidence" value="ECO:0007669"/>
    <property type="project" value="UniProtKB-KW"/>
</dbReference>
<reference evidence="5 6" key="1">
    <citation type="submission" date="2019-10" db="EMBL/GenBank/DDBJ databases">
        <title>Whole genome shotgun sequence of Acrocarpospora corrugata NBRC 13972.</title>
        <authorList>
            <person name="Ichikawa N."/>
            <person name="Kimura A."/>
            <person name="Kitahashi Y."/>
            <person name="Komaki H."/>
            <person name="Oguchi A."/>
        </authorList>
    </citation>
    <scope>NUCLEOTIDE SEQUENCE [LARGE SCALE GENOMIC DNA]</scope>
    <source>
        <strain evidence="5 6">NBRC 13972</strain>
    </source>
</reference>
<evidence type="ECO:0000256" key="1">
    <source>
        <dbReference type="ARBA" id="ARBA00022737"/>
    </source>
</evidence>
<dbReference type="GO" id="GO:0005509">
    <property type="term" value="F:calcium ion binding"/>
    <property type="evidence" value="ECO:0007669"/>
    <property type="project" value="InterPro"/>
</dbReference>
<dbReference type="SUPFAM" id="SSF49899">
    <property type="entry name" value="Concanavalin A-like lectins/glucanases"/>
    <property type="match status" value="1"/>
</dbReference>
<dbReference type="PRINTS" id="PR00014">
    <property type="entry name" value="FNTYPEIII"/>
</dbReference>
<gene>
    <name evidence="5" type="ORF">Acor_26600</name>
</gene>
<dbReference type="InterPro" id="IPR050964">
    <property type="entry name" value="Striated_Muscle_Regulatory"/>
</dbReference>
<keyword evidence="1" id="KW-0677">Repeat</keyword>